<dbReference type="Gene3D" id="3.30.560.10">
    <property type="entry name" value="Glucose Oxidase, domain 3"/>
    <property type="match status" value="1"/>
</dbReference>
<evidence type="ECO:0000256" key="6">
    <source>
        <dbReference type="PROSITE-ProRule" id="PRU10007"/>
    </source>
</evidence>
<evidence type="ECO:0000256" key="2">
    <source>
        <dbReference type="ARBA" id="ARBA00010790"/>
    </source>
</evidence>
<dbReference type="PANTHER" id="PTHR11552">
    <property type="entry name" value="GLUCOSE-METHANOL-CHOLINE GMC OXIDOREDUCTASE"/>
    <property type="match status" value="1"/>
</dbReference>
<dbReference type="InterPro" id="IPR016163">
    <property type="entry name" value="Ald_DH_C"/>
</dbReference>
<dbReference type="Pfam" id="PF00732">
    <property type="entry name" value="GMC_oxred_N"/>
    <property type="match status" value="1"/>
</dbReference>
<keyword evidence="5 7" id="KW-0560">Oxidoreductase</keyword>
<dbReference type="InterPro" id="IPR036188">
    <property type="entry name" value="FAD/NAD-bd_sf"/>
</dbReference>
<evidence type="ECO:0000256" key="4">
    <source>
        <dbReference type="ARBA" id="ARBA00022827"/>
    </source>
</evidence>
<keyword evidence="3" id="KW-0285">Flavoprotein</keyword>
<dbReference type="InterPro" id="IPR016161">
    <property type="entry name" value="Ald_DH/histidinol_DH"/>
</dbReference>
<dbReference type="RefSeq" id="WP_301414980.1">
    <property type="nucleotide sequence ID" value="NZ_CP098023.1"/>
</dbReference>
<dbReference type="Proteomes" id="UP001321520">
    <property type="component" value="Chromosome"/>
</dbReference>
<evidence type="ECO:0000259" key="9">
    <source>
        <dbReference type="Pfam" id="PF00732"/>
    </source>
</evidence>
<dbReference type="Pfam" id="PF05199">
    <property type="entry name" value="GMC_oxred_C"/>
    <property type="match status" value="1"/>
</dbReference>
<evidence type="ECO:0000259" key="10">
    <source>
        <dbReference type="Pfam" id="PF05199"/>
    </source>
</evidence>
<dbReference type="InterPro" id="IPR007867">
    <property type="entry name" value="GMC_OxRtase_C"/>
</dbReference>
<dbReference type="PANTHER" id="PTHR11552:SF147">
    <property type="entry name" value="CHOLINE DEHYDROGENASE, MITOCHONDRIAL"/>
    <property type="match status" value="1"/>
</dbReference>
<name>A0ABY9ECU8_9GAMM</name>
<dbReference type="InterPro" id="IPR016162">
    <property type="entry name" value="Ald_DH_N"/>
</dbReference>
<dbReference type="PROSITE" id="PS51257">
    <property type="entry name" value="PROKAR_LIPOPROTEIN"/>
    <property type="match status" value="1"/>
</dbReference>
<feature type="domain" description="Glucose-methanol-choline oxidoreductase C-terminal" evidence="10">
    <location>
        <begin position="390"/>
        <end position="523"/>
    </location>
</feature>
<dbReference type="Pfam" id="PF00171">
    <property type="entry name" value="Aldedh"/>
    <property type="match status" value="1"/>
</dbReference>
<comment type="similarity">
    <text evidence="2">Belongs to the GMC oxidoreductase family.</text>
</comment>
<keyword evidence="12" id="KW-1185">Reference proteome</keyword>
<evidence type="ECO:0000256" key="1">
    <source>
        <dbReference type="ARBA" id="ARBA00001974"/>
    </source>
</evidence>
<dbReference type="SUPFAM" id="SSF53720">
    <property type="entry name" value="ALDH-like"/>
    <property type="match status" value="1"/>
</dbReference>
<evidence type="ECO:0000259" key="8">
    <source>
        <dbReference type="Pfam" id="PF00171"/>
    </source>
</evidence>
<comment type="similarity">
    <text evidence="7">Belongs to the aldehyde dehydrogenase family.</text>
</comment>
<gene>
    <name evidence="11" type="ORF">M8T91_15000</name>
</gene>
<feature type="active site" evidence="6">
    <location>
        <position position="773"/>
    </location>
</feature>
<dbReference type="EMBL" id="CP098023">
    <property type="protein sequence ID" value="WKD49190.1"/>
    <property type="molecule type" value="Genomic_DNA"/>
</dbReference>
<feature type="domain" description="Aldehyde dehydrogenase" evidence="8">
    <location>
        <begin position="549"/>
        <end position="1000"/>
    </location>
</feature>
<comment type="cofactor">
    <cofactor evidence="1">
        <name>FAD</name>
        <dbReference type="ChEBI" id="CHEBI:57692"/>
    </cofactor>
</comment>
<evidence type="ECO:0000313" key="11">
    <source>
        <dbReference type="EMBL" id="WKD49190.1"/>
    </source>
</evidence>
<dbReference type="SUPFAM" id="SSF54373">
    <property type="entry name" value="FAD-linked reductases, C-terminal domain"/>
    <property type="match status" value="1"/>
</dbReference>
<dbReference type="InterPro" id="IPR015590">
    <property type="entry name" value="Aldehyde_DH_dom"/>
</dbReference>
<dbReference type="Gene3D" id="3.40.309.10">
    <property type="entry name" value="Aldehyde Dehydrogenase, Chain A, domain 2"/>
    <property type="match status" value="1"/>
</dbReference>
<organism evidence="11 12">
    <name type="scientific">Microbulbifer spongiae</name>
    <dbReference type="NCBI Taxonomy" id="2944933"/>
    <lineage>
        <taxon>Bacteria</taxon>
        <taxon>Pseudomonadati</taxon>
        <taxon>Pseudomonadota</taxon>
        <taxon>Gammaproteobacteria</taxon>
        <taxon>Cellvibrionales</taxon>
        <taxon>Microbulbiferaceae</taxon>
        <taxon>Microbulbifer</taxon>
    </lineage>
</organism>
<accession>A0ABY9ECU8</accession>
<dbReference type="InterPro" id="IPR029510">
    <property type="entry name" value="Ald_DH_CS_GLU"/>
</dbReference>
<dbReference type="InterPro" id="IPR012132">
    <property type="entry name" value="GMC_OxRdtase"/>
</dbReference>
<dbReference type="InterPro" id="IPR000172">
    <property type="entry name" value="GMC_OxRdtase_N"/>
</dbReference>
<reference evidence="11 12" key="1">
    <citation type="submission" date="2022-05" db="EMBL/GenBank/DDBJ databases">
        <title>Microbulbifer sp. nov., isolated from sponge.</title>
        <authorList>
            <person name="Gao L."/>
        </authorList>
    </citation>
    <scope>NUCLEOTIDE SEQUENCE [LARGE SCALE GENOMIC DNA]</scope>
    <source>
        <strain evidence="11 12">MI-G</strain>
    </source>
</reference>
<sequence>MIKEVFDFIIVGAGSAGCVLANRLSQIPRFKVLLLEAGDEDNSPLIRLPFGVFPLYHMKRYNWGFWSQEDEQLNDRKIYCPQGMGLGGSSSINAMVYARGHQRDYDHWLALGNKGWGYQDMLRHFVACENNQHIHDHFHGSKGELKVRSPDYLHPHDERLILAGLQAGYSFNNDFNGTDPEGFGYYQATLDGIQRCSAASAFLHPVRHRENLTVLTRAHSKRLIIDGLKVTGLEVQHNNSHFAVRASREVLLCAGTYNTAKLLMLSGIGPERDLLQHNITPHYCLPGVGANLQEHANFTVTIASRIKDTLTFTPMGISKLAHGFYRYMRGKEGILSRPVAAAGGFVKSSSEQPIPDIQLQGTINLFNKHGFDTSVMKSHGFGLHVSLLRPKSRGRVTLKSSDFRDPPQIQLNLLTEEQDQIDLCNGIRIARKILSQPAYRSHYKMELIPGELVKTDQQLRAELIDKTYHIFHPAGTCKMGNDELAVVDDQLKLRGIEGIRIADASIMPTLVGGNINAPVMAIASKAAEMICQTHENQSNGNEPIVNSLNISNFQQKERTDVSNMECLLEAQKQDFRKNPWPALDIRKHRLQRMITMLKEYKAPLVEAIIHDFGQRSPHQTRLTDINATASAFKHAIKNLPRWLKRERRKSLFPLDFLGAKSTIEYQPIGVVGCISPWNFPIQLALQPLAGILAAGNRVMLKPSELTPATTELLKRAIASHFDDLEIAVITGGAEVASQFSQLAFDHLLFTGSGRIGQKVLQSAAKQLVPVTLELGGKSPVIVGADADLQESALRIMAAKTMNAGQICLAPDYVFVPEANIAPFIQACHNAVKQLYPTIKGNRDYTAIINKCHMQRVLSLLKQAQQENSEIIALTSNNDFLIEEEQCLMVPHLIVDPEENLDVMREEIFGPLLVLKSYQTLSQVIHYINSRANPLALYYFGKNKVEQRQLIKETCSGGMTINDAMLHAAQEDLPFGGVGASGIGAYHGIHGFKRFSHAKAIYTQSNFVARLAAKMRPPFKH</sequence>
<feature type="domain" description="Glucose-methanol-choline oxidoreductase N-terminal" evidence="9">
    <location>
        <begin position="6"/>
        <end position="296"/>
    </location>
</feature>
<protein>
    <submittedName>
        <fullName evidence="11">Aldehyde dehydrogenase family protein</fullName>
    </submittedName>
</protein>
<evidence type="ECO:0000256" key="3">
    <source>
        <dbReference type="ARBA" id="ARBA00022630"/>
    </source>
</evidence>
<dbReference type="Gene3D" id="3.40.605.10">
    <property type="entry name" value="Aldehyde Dehydrogenase, Chain A, domain 1"/>
    <property type="match status" value="1"/>
</dbReference>
<evidence type="ECO:0000256" key="5">
    <source>
        <dbReference type="ARBA" id="ARBA00023002"/>
    </source>
</evidence>
<dbReference type="PROSITE" id="PS00687">
    <property type="entry name" value="ALDEHYDE_DEHYDR_GLU"/>
    <property type="match status" value="1"/>
</dbReference>
<proteinExistence type="inferred from homology"/>
<keyword evidence="4" id="KW-0274">FAD</keyword>
<evidence type="ECO:0000313" key="12">
    <source>
        <dbReference type="Proteomes" id="UP001321520"/>
    </source>
</evidence>
<evidence type="ECO:0000256" key="7">
    <source>
        <dbReference type="RuleBase" id="RU003345"/>
    </source>
</evidence>
<dbReference type="Gene3D" id="3.50.50.60">
    <property type="entry name" value="FAD/NAD(P)-binding domain"/>
    <property type="match status" value="1"/>
</dbReference>
<dbReference type="SUPFAM" id="SSF51905">
    <property type="entry name" value="FAD/NAD(P)-binding domain"/>
    <property type="match status" value="1"/>
</dbReference>
<dbReference type="CDD" id="cd07133">
    <property type="entry name" value="ALDH_CALDH_CalB"/>
    <property type="match status" value="1"/>
</dbReference>